<sequence length="560" mass="63033">MWPSIPLEHYANVSKRRHRKSKRDVPARLAPLGGQSLSQLNGRRRRSNQYDEGDGESGHDREEWRDHRWQRTEMRPMYICLPQIPLPYEQKPSRRRRHHHRRQHRRSNSSSSSSSTSASSVDQHPARAMNAGLKTQRFHSLQAMARLQRDAARIIQQEYRCFRNRQRNRKHQQDAVRQRALSLFAQLLEDEIVPGLVSEALLDLACEKHEQATQRLGFAEQVYEDFMNSALDELVREIFQSSLDGMLREYMLSRIDLTRASQPPTEAIAVDFFHDLLADILSELIPEVLSDLVNEYFDRQRSQDAWEHDQLRDINVEAVAETQMAYFTLVALSRHLVGSPSGNNSKPSLMAASSSSSSSSVWVSSLGNTFGTTPATSSASSATASSSFASSNAFVNPFSSFPPASTTGNSTVARAREEKNTMMSAFSDLGLALDADGNATTQVSSAKSLLAAKNAEKQEEERALAAHLARKEAIQSSKAKKAPQITALSQALDSFADEVFHSESYLKKSNGAVALGVSRRARQKKEKAMERAENYDSRRGGKSQRGDKRHQRKDKYRHVY</sequence>
<proteinExistence type="predicted"/>
<accession>A0A8K1FL58</accession>
<dbReference type="OrthoDB" id="116014at2759"/>
<keyword evidence="1" id="KW-0175">Coiled coil</keyword>
<evidence type="ECO:0000313" key="3">
    <source>
        <dbReference type="EMBL" id="TMW66796.1"/>
    </source>
</evidence>
<feature type="region of interest" description="Disordered" evidence="2">
    <location>
        <begin position="511"/>
        <end position="560"/>
    </location>
</feature>
<evidence type="ECO:0000256" key="2">
    <source>
        <dbReference type="SAM" id="MobiDB-lite"/>
    </source>
</evidence>
<reference evidence="3" key="1">
    <citation type="submission" date="2019-03" db="EMBL/GenBank/DDBJ databases">
        <title>Long read genome sequence of the mycoparasitic Pythium oligandrum ATCC 38472 isolated from sugarbeet rhizosphere.</title>
        <authorList>
            <person name="Gaulin E."/>
        </authorList>
    </citation>
    <scope>NUCLEOTIDE SEQUENCE</scope>
    <source>
        <strain evidence="3">ATCC 38472_TT</strain>
    </source>
</reference>
<keyword evidence="4" id="KW-1185">Reference proteome</keyword>
<feature type="region of interest" description="Disordered" evidence="2">
    <location>
        <begin position="13"/>
        <end position="63"/>
    </location>
</feature>
<evidence type="ECO:0000256" key="1">
    <source>
        <dbReference type="SAM" id="Coils"/>
    </source>
</evidence>
<feature type="coiled-coil region" evidence="1">
    <location>
        <begin position="443"/>
        <end position="470"/>
    </location>
</feature>
<feature type="compositionally biased region" description="Low complexity" evidence="2">
    <location>
        <begin position="108"/>
        <end position="120"/>
    </location>
</feature>
<name>A0A8K1FL58_PYTOL</name>
<gene>
    <name evidence="3" type="ORF">Poli38472_014108</name>
</gene>
<comment type="caution">
    <text evidence="3">The sequence shown here is derived from an EMBL/GenBank/DDBJ whole genome shotgun (WGS) entry which is preliminary data.</text>
</comment>
<feature type="compositionally biased region" description="Basic residues" evidence="2">
    <location>
        <begin position="93"/>
        <end position="107"/>
    </location>
</feature>
<organism evidence="3 4">
    <name type="scientific">Pythium oligandrum</name>
    <name type="common">Mycoparasitic fungus</name>
    <dbReference type="NCBI Taxonomy" id="41045"/>
    <lineage>
        <taxon>Eukaryota</taxon>
        <taxon>Sar</taxon>
        <taxon>Stramenopiles</taxon>
        <taxon>Oomycota</taxon>
        <taxon>Peronosporomycetes</taxon>
        <taxon>Pythiales</taxon>
        <taxon>Pythiaceae</taxon>
        <taxon>Pythium</taxon>
    </lineage>
</organism>
<evidence type="ECO:0000313" key="4">
    <source>
        <dbReference type="Proteomes" id="UP000794436"/>
    </source>
</evidence>
<feature type="compositionally biased region" description="Basic and acidic residues" evidence="2">
    <location>
        <begin position="526"/>
        <end position="539"/>
    </location>
</feature>
<feature type="compositionally biased region" description="Basic residues" evidence="2">
    <location>
        <begin position="547"/>
        <end position="560"/>
    </location>
</feature>
<dbReference type="AlphaFoldDB" id="A0A8K1FL58"/>
<dbReference type="Proteomes" id="UP000794436">
    <property type="component" value="Unassembled WGS sequence"/>
</dbReference>
<dbReference type="EMBL" id="SPLM01000007">
    <property type="protein sequence ID" value="TMW66796.1"/>
    <property type="molecule type" value="Genomic_DNA"/>
</dbReference>
<protein>
    <submittedName>
        <fullName evidence="3">Uncharacterized protein</fullName>
    </submittedName>
</protein>
<feature type="region of interest" description="Disordered" evidence="2">
    <location>
        <begin position="85"/>
        <end position="124"/>
    </location>
</feature>